<feature type="domain" description="USP" evidence="5">
    <location>
        <begin position="1026"/>
        <end position="1318"/>
    </location>
</feature>
<evidence type="ECO:0000256" key="4">
    <source>
        <dbReference type="SAM" id="MobiDB-lite"/>
    </source>
</evidence>
<sequence length="1801" mass="206730">MPPKGRIDEEIFLKTLRTLHNDEIRMLDDSKARANIWGHICTSMDKADNVVNRRACYDLWKRKRHICNNLINDTLSNVQQAPNKTIKEDNTLKNVTFQNNQCSSLDTITSNPQFIEQLDELIKQQSKQILLIKTHDLNSKCCSGDIVAVQLLCACVDSSSHTHVQNNNSLNNDLSDGARQQNFNIDKRMNSDSGDQQSNEIIMNNNQDSQNEHVVSSDVLTNNTVTSVSSVHTPPRLFMSPASASSSIISLKSVDMNPTTDQMSNTKLNNVSHLLDQNILSPRKKHDHTVITDDQKAVLIYLQRQSSDSFVFTCDIKKIQQIEREKATVISQNDMDKLKKLQKNNLQKKSSSKNKTPQTVDDLNPEERKRNLEWTLILDSYIENSNDYCVFLYERHHFTNRTAINNTNKFFMSADAHCKFKLCTCRLHAILYENSRLKINYFGKIVHEIGEVHARPMRGSRREELQKFTMLGATPAALYLQQLKLMSTANKEAGNRNVVGSSRSVIRKISSEGNVKLRRDDDLEKSLRQLKSEQTEKLFPGEQIPGYLQEISIDPLRLICFTAGGIAAYHKFASTIPLSWDATGGIIVNRKKRIFYYELTMSSLDKGGSSLPIAVMLSASHGTMDIIHWMNCFIEKYKQVYGYTNPFPKPPVIHSDRALVFLLAGIQVFNGDETMDRYIERCWRIIQRVATKRDLEITVVHSCLGHFMKNVKVNASKVLGKKQVSFGMWLMALLVNSNTLDEMMIIWRNICIVLLSTNQNDQFKISLSTLSKMADQMNGDPEKTNFVLQNVSVTTKGHCSSTINADNDDDVTHDVEIDEDDRFCIESSFKKLFITIYQENKDLLKSYDAPEWQHLSANPLFSAAYLSRILKLYMPTAPIWSNLLLGTFAQRYGYSSNLVVPPCSCHFGRTTGKSESQMRVLKEAILSKKIYSRIDEVVSKLGDTIEAVEIQFADFILIKRTKNRVLPAKKQKKIEEPWNKRTKIIKPTGVYTSMKPSMNLVAMVNTRLLGQNDDSNLDVGQLPSFVRIENAGNTCWFNSIIQMLLASGHIVETIRKFHIIDKDLVPDKIFILSNILKTFISTSISSHTNGRKEIIDKNFIKDHFGYLRWAGFNIETYKKYCVFEFFQAAIIPMLLFYNIDFQYVLEKSMQCSSCQEITSLTRETWSFLLVSQTANEETFDNITANLFGPVLDMQICDKCLKNDLHPTSISILNCPKHLFVHLDPHVTNDTKRPKLTTHVDFGKILSNNVIYTRSYSRYTLQSFIVIDGKDNTAHNMTYARSKQDWYCLNDTNITLVKSSSIFGDQAKHQPVMMAHLTRPSDIDVFSIALWNVFTNFSPINISLTPNLSLNDAVNYFAKYNLIENNPLSLVVVKFLNCSICKKETFTVVRMHEIWQMKKDASHVTHKIQFFMHEEINCSSCKTAGLTNFVLYDIPRFLIFKTESINTDCITLIDDINQLRIRPLDTNLPFDYHLQTVLIVLEEDDIVYLRKTTNGYTSFNKTTGQFVQLRDLSTYQTGLASRWIIFIYQTDENVFYPALMDKITLDQSTLAENMEPDEWTINTVHDLLPTFTDTLKIGSVQLKKDDIKTLLDNDADINDLIINVHLLIIASTAPFHKRVLAVESHTISDIIENKLKNIRTSWLDYDIILCPINQKHHWYLMIIDLEQHLFIQFDSLPAHDIPRRQNLERLIHILNTQYYLKYDTNIDFRTAWALSDPSEDFDLCQNDVHSCGVHLLIQAKAYTNRERHKPIPQDKINLYRHQIAEDILQKAEPKSDDSISDIFTRRVPKHDGKAPQRETQTK</sequence>
<dbReference type="InterPro" id="IPR001394">
    <property type="entry name" value="Peptidase_C19_UCH"/>
</dbReference>
<keyword evidence="3" id="KW-0378">Hydrolase</keyword>
<dbReference type="GO" id="GO:0016579">
    <property type="term" value="P:protein deubiquitination"/>
    <property type="evidence" value="ECO:0007669"/>
    <property type="project" value="InterPro"/>
</dbReference>
<feature type="compositionally biased region" description="Low complexity" evidence="4">
    <location>
        <begin position="343"/>
        <end position="355"/>
    </location>
</feature>
<dbReference type="EMBL" id="CAJNYU010001181">
    <property type="protein sequence ID" value="CAF3418517.1"/>
    <property type="molecule type" value="Genomic_DNA"/>
</dbReference>
<dbReference type="InterPro" id="IPR038765">
    <property type="entry name" value="Papain-like_cys_pep_sf"/>
</dbReference>
<dbReference type="InterPro" id="IPR003653">
    <property type="entry name" value="Peptidase_C48_C"/>
</dbReference>
<dbReference type="GO" id="GO:0006508">
    <property type="term" value="P:proteolysis"/>
    <property type="evidence" value="ECO:0007669"/>
    <property type="project" value="UniProtKB-KW"/>
</dbReference>
<comment type="caution">
    <text evidence="7">The sequence shown here is derived from an EMBL/GenBank/DDBJ whole genome shotgun (WGS) entry which is preliminary data.</text>
</comment>
<dbReference type="InterPro" id="IPR028889">
    <property type="entry name" value="USP"/>
</dbReference>
<organism evidence="7 8">
    <name type="scientific">Rotaria socialis</name>
    <dbReference type="NCBI Taxonomy" id="392032"/>
    <lineage>
        <taxon>Eukaryota</taxon>
        <taxon>Metazoa</taxon>
        <taxon>Spiralia</taxon>
        <taxon>Gnathifera</taxon>
        <taxon>Rotifera</taxon>
        <taxon>Eurotatoria</taxon>
        <taxon>Bdelloidea</taxon>
        <taxon>Philodinida</taxon>
        <taxon>Philodinidae</taxon>
        <taxon>Rotaria</taxon>
    </lineage>
</organism>
<evidence type="ECO:0000256" key="2">
    <source>
        <dbReference type="ARBA" id="ARBA00022670"/>
    </source>
</evidence>
<dbReference type="Gene3D" id="3.40.395.10">
    <property type="entry name" value="Adenoviral Proteinase, Chain A"/>
    <property type="match status" value="1"/>
</dbReference>
<dbReference type="Gene3D" id="3.90.70.10">
    <property type="entry name" value="Cysteine proteinases"/>
    <property type="match status" value="1"/>
</dbReference>
<evidence type="ECO:0008006" key="9">
    <source>
        <dbReference type="Google" id="ProtNLM"/>
    </source>
</evidence>
<evidence type="ECO:0000313" key="7">
    <source>
        <dbReference type="EMBL" id="CAF3418517.1"/>
    </source>
</evidence>
<evidence type="ECO:0000256" key="3">
    <source>
        <dbReference type="ARBA" id="ARBA00022801"/>
    </source>
</evidence>
<feature type="region of interest" description="Disordered" evidence="4">
    <location>
        <begin position="1768"/>
        <end position="1801"/>
    </location>
</feature>
<dbReference type="Proteomes" id="UP000663869">
    <property type="component" value="Unassembled WGS sequence"/>
</dbReference>
<evidence type="ECO:0000313" key="8">
    <source>
        <dbReference type="Proteomes" id="UP000663869"/>
    </source>
</evidence>
<protein>
    <recommendedName>
        <fullName evidence="9">Ubiquitin-like protease family profile domain-containing protein</fullName>
    </recommendedName>
</protein>
<accession>A0A818BPY4</accession>
<dbReference type="GO" id="GO:0004843">
    <property type="term" value="F:cysteine-type deubiquitinase activity"/>
    <property type="evidence" value="ECO:0007669"/>
    <property type="project" value="InterPro"/>
</dbReference>
<name>A0A818BPY4_9BILA</name>
<gene>
    <name evidence="7" type="ORF">FME351_LOCUS10681</name>
</gene>
<dbReference type="PROSITE" id="PS50600">
    <property type="entry name" value="ULP_PROTEASE"/>
    <property type="match status" value="1"/>
</dbReference>
<comment type="similarity">
    <text evidence="1">Belongs to the peptidase C48 family.</text>
</comment>
<feature type="region of interest" description="Disordered" evidence="4">
    <location>
        <begin position="343"/>
        <end position="364"/>
    </location>
</feature>
<keyword evidence="2" id="KW-0645">Protease</keyword>
<evidence type="ECO:0000256" key="1">
    <source>
        <dbReference type="ARBA" id="ARBA00005234"/>
    </source>
</evidence>
<evidence type="ECO:0000259" key="6">
    <source>
        <dbReference type="PROSITE" id="PS50600"/>
    </source>
</evidence>
<dbReference type="Pfam" id="PF00443">
    <property type="entry name" value="UCH"/>
    <property type="match status" value="1"/>
</dbReference>
<feature type="domain" description="Ubiquitin-like protease family profile" evidence="6">
    <location>
        <begin position="1579"/>
        <end position="1741"/>
    </location>
</feature>
<dbReference type="CDD" id="cd02257">
    <property type="entry name" value="Peptidase_C19"/>
    <property type="match status" value="1"/>
</dbReference>
<reference evidence="7" key="1">
    <citation type="submission" date="2021-02" db="EMBL/GenBank/DDBJ databases">
        <authorList>
            <person name="Nowell W R."/>
        </authorList>
    </citation>
    <scope>NUCLEOTIDE SEQUENCE</scope>
</reference>
<feature type="compositionally biased region" description="Basic and acidic residues" evidence="4">
    <location>
        <begin position="1788"/>
        <end position="1801"/>
    </location>
</feature>
<dbReference type="SUPFAM" id="SSF54001">
    <property type="entry name" value="Cysteine proteinases"/>
    <property type="match status" value="2"/>
</dbReference>
<evidence type="ECO:0000259" key="5">
    <source>
        <dbReference type="PROSITE" id="PS50235"/>
    </source>
</evidence>
<proteinExistence type="inferred from homology"/>
<dbReference type="PROSITE" id="PS50235">
    <property type="entry name" value="USP_3"/>
    <property type="match status" value="1"/>
</dbReference>